<dbReference type="Proteomes" id="UP000030651">
    <property type="component" value="Unassembled WGS sequence"/>
</dbReference>
<feature type="domain" description="Zn(2)-C6 fungal-type" evidence="2">
    <location>
        <begin position="8"/>
        <end position="30"/>
    </location>
</feature>
<evidence type="ECO:0000256" key="1">
    <source>
        <dbReference type="ARBA" id="ARBA00023242"/>
    </source>
</evidence>
<reference evidence="4" key="1">
    <citation type="journal article" date="2015" name="BMC Genomics">
        <title>Genomic and transcriptomic analysis of the endophytic fungus Pestalotiopsis fici reveals its lifestyle and high potential for synthesis of natural products.</title>
        <authorList>
            <person name="Wang X."/>
            <person name="Zhang X."/>
            <person name="Liu L."/>
            <person name="Xiang M."/>
            <person name="Wang W."/>
            <person name="Sun X."/>
            <person name="Che Y."/>
            <person name="Guo L."/>
            <person name="Liu G."/>
            <person name="Guo L."/>
            <person name="Wang C."/>
            <person name="Yin W.B."/>
            <person name="Stadler M."/>
            <person name="Zhang X."/>
            <person name="Liu X."/>
        </authorList>
    </citation>
    <scope>NUCLEOTIDE SEQUENCE [LARGE SCALE GENOMIC DNA]</scope>
    <source>
        <strain evidence="4">W106-1 / CGMCC3.15140</strain>
    </source>
</reference>
<dbReference type="InterPro" id="IPR052400">
    <property type="entry name" value="Zn2-C6_fungal_TF"/>
</dbReference>
<dbReference type="GeneID" id="19275044"/>
<keyword evidence="1" id="KW-0539">Nucleus</keyword>
<accession>W3WVX2</accession>
<dbReference type="InParanoid" id="W3WVX2"/>
<keyword evidence="4" id="KW-1185">Reference proteome</keyword>
<name>W3WVX2_PESFW</name>
<evidence type="ECO:0000259" key="2">
    <source>
        <dbReference type="Pfam" id="PF00172"/>
    </source>
</evidence>
<dbReference type="Gene3D" id="4.10.240.10">
    <property type="entry name" value="Zn(2)-C6 fungal-type DNA-binding domain"/>
    <property type="match status" value="1"/>
</dbReference>
<dbReference type="OMA" id="HHTHLGD"/>
<evidence type="ECO:0000313" key="4">
    <source>
        <dbReference type="Proteomes" id="UP000030651"/>
    </source>
</evidence>
<dbReference type="PANTHER" id="PTHR47657:SF7">
    <property type="entry name" value="STEROL REGULATORY ELEMENT-BINDING PROTEIN ECM22"/>
    <property type="match status" value="1"/>
</dbReference>
<dbReference type="PANTHER" id="PTHR47657">
    <property type="entry name" value="STEROL REGULATORY ELEMENT-BINDING PROTEIN ECM22"/>
    <property type="match status" value="1"/>
</dbReference>
<dbReference type="RefSeq" id="XP_007836803.1">
    <property type="nucleotide sequence ID" value="XM_007838612.1"/>
</dbReference>
<dbReference type="InterPro" id="IPR001138">
    <property type="entry name" value="Zn2Cys6_DnaBD"/>
</dbReference>
<dbReference type="EMBL" id="KI912115">
    <property type="protein sequence ID" value="ETS77969.1"/>
    <property type="molecule type" value="Genomic_DNA"/>
</dbReference>
<sequence>MTLIHLFKCDEAKPACGNCIKHSVDCDFLSLDSPRSKLSPGPSQALDMSSLELLHNFTTRTYVTLSESLILRDFYRFSAVQRGLQCEYIMRTLLAISALHLAHHNVERRDHYQSLGMAQHQIATRDAMALITDPSPETAESLFLFSTLTIYFALACPRKDDGPLFIEESGFPEWMFLLQGTRAFMSIAGDQSNRLMAPLLNHGADRWFARQAGPDSSLDVANRHLTGMRSMIELRQSDAKLRNIYVRAIDELQKSFSILDRIGCEPCDLTDAFVWIFEVAEDLLPLLRVPTQEAVAIFAFFAVLLKRMEKHWYLHGWADHLIAKSYHLLDEEHRLWIQWPLQETGWIP</sequence>
<evidence type="ECO:0000313" key="3">
    <source>
        <dbReference type="EMBL" id="ETS77969.1"/>
    </source>
</evidence>
<dbReference type="OrthoDB" id="10265322at2759"/>
<gene>
    <name evidence="3" type="ORF">PFICI_10031</name>
</gene>
<dbReference type="GO" id="GO:0008270">
    <property type="term" value="F:zinc ion binding"/>
    <property type="evidence" value="ECO:0007669"/>
    <property type="project" value="InterPro"/>
</dbReference>
<dbReference type="InterPro" id="IPR036864">
    <property type="entry name" value="Zn2-C6_fun-type_DNA-bd_sf"/>
</dbReference>
<dbReference type="GO" id="GO:0000981">
    <property type="term" value="F:DNA-binding transcription factor activity, RNA polymerase II-specific"/>
    <property type="evidence" value="ECO:0007669"/>
    <property type="project" value="InterPro"/>
</dbReference>
<dbReference type="KEGG" id="pfy:PFICI_10031"/>
<dbReference type="CDD" id="cd00067">
    <property type="entry name" value="GAL4"/>
    <property type="match status" value="1"/>
</dbReference>
<organism evidence="3 4">
    <name type="scientific">Pestalotiopsis fici (strain W106-1 / CGMCC3.15140)</name>
    <dbReference type="NCBI Taxonomy" id="1229662"/>
    <lineage>
        <taxon>Eukaryota</taxon>
        <taxon>Fungi</taxon>
        <taxon>Dikarya</taxon>
        <taxon>Ascomycota</taxon>
        <taxon>Pezizomycotina</taxon>
        <taxon>Sordariomycetes</taxon>
        <taxon>Xylariomycetidae</taxon>
        <taxon>Amphisphaeriales</taxon>
        <taxon>Sporocadaceae</taxon>
        <taxon>Pestalotiopsis</taxon>
    </lineage>
</organism>
<dbReference type="HOGENOM" id="CLU_024934_0_2_1"/>
<proteinExistence type="predicted"/>
<dbReference type="SUPFAM" id="SSF57701">
    <property type="entry name" value="Zn2/Cys6 DNA-binding domain"/>
    <property type="match status" value="1"/>
</dbReference>
<dbReference type="eggNOG" id="ENOG502SJ6A">
    <property type="taxonomic scope" value="Eukaryota"/>
</dbReference>
<protein>
    <recommendedName>
        <fullName evidence="2">Zn(2)-C6 fungal-type domain-containing protein</fullName>
    </recommendedName>
</protein>
<dbReference type="Pfam" id="PF00172">
    <property type="entry name" value="Zn_clus"/>
    <property type="match status" value="1"/>
</dbReference>
<dbReference type="AlphaFoldDB" id="W3WVX2"/>